<proteinExistence type="predicted"/>
<organism evidence="1">
    <name type="scientific">Medicago truncatula</name>
    <name type="common">Barrel medic</name>
    <name type="synonym">Medicago tribuloides</name>
    <dbReference type="NCBI Taxonomy" id="3880"/>
    <lineage>
        <taxon>Eukaryota</taxon>
        <taxon>Viridiplantae</taxon>
        <taxon>Streptophyta</taxon>
        <taxon>Embryophyta</taxon>
        <taxon>Tracheophyta</taxon>
        <taxon>Spermatophyta</taxon>
        <taxon>Magnoliopsida</taxon>
        <taxon>eudicotyledons</taxon>
        <taxon>Gunneridae</taxon>
        <taxon>Pentapetalae</taxon>
        <taxon>rosids</taxon>
        <taxon>fabids</taxon>
        <taxon>Fabales</taxon>
        <taxon>Fabaceae</taxon>
        <taxon>Papilionoideae</taxon>
        <taxon>50 kb inversion clade</taxon>
        <taxon>NPAAA clade</taxon>
        <taxon>Hologalegina</taxon>
        <taxon>IRL clade</taxon>
        <taxon>Trifolieae</taxon>
        <taxon>Medicago</taxon>
    </lineage>
</organism>
<name>A0A396JEX5_MEDTR</name>
<dbReference type="Gramene" id="rna11063">
    <property type="protein sequence ID" value="RHN74928.1"/>
    <property type="gene ID" value="gene11063"/>
</dbReference>
<dbReference type="EMBL" id="PSQE01000002">
    <property type="protein sequence ID" value="RHN74928.1"/>
    <property type="molecule type" value="Genomic_DNA"/>
</dbReference>
<protein>
    <submittedName>
        <fullName evidence="1">Uncharacterized protein</fullName>
    </submittedName>
</protein>
<evidence type="ECO:0000313" key="1">
    <source>
        <dbReference type="EMBL" id="RHN74928.1"/>
    </source>
</evidence>
<gene>
    <name evidence="1" type="ORF">MtrunA17_Chr2g0315621</name>
</gene>
<accession>A0A396JEX5</accession>
<reference evidence="1" key="1">
    <citation type="journal article" date="2018" name="Nat. Plants">
        <title>Whole-genome landscape of Medicago truncatula symbiotic genes.</title>
        <authorList>
            <person name="Pecrix Y."/>
            <person name="Gamas P."/>
            <person name="Carrere S."/>
        </authorList>
    </citation>
    <scope>NUCLEOTIDE SEQUENCE</scope>
    <source>
        <tissue evidence="1">Leaves</tissue>
    </source>
</reference>
<dbReference type="AlphaFoldDB" id="A0A396JEX5"/>
<comment type="caution">
    <text evidence="1">The sequence shown here is derived from an EMBL/GenBank/DDBJ whole genome shotgun (WGS) entry which is preliminary data.</text>
</comment>
<dbReference type="Proteomes" id="UP000265566">
    <property type="component" value="Chromosome 2"/>
</dbReference>
<sequence length="43" mass="4603">MCCGARERALLSSGSGIFLPSFSSPSRDSLTEFACCLVMFLVI</sequence>